<protein>
    <recommendedName>
        <fullName evidence="3">Arc family DNA-binding protein</fullName>
    </recommendedName>
</protein>
<dbReference type="InterPro" id="IPR010985">
    <property type="entry name" value="Ribbon_hlx_hlx"/>
</dbReference>
<reference evidence="1 2" key="1">
    <citation type="submission" date="2019-04" db="EMBL/GenBank/DDBJ databases">
        <title>Comparative genomics of Aeromonas veronii strains pathogenic to fish.</title>
        <authorList>
            <person name="Cascarano M.C."/>
            <person name="Smyrli M."/>
            <person name="Katharios P."/>
        </authorList>
    </citation>
    <scope>NUCLEOTIDE SEQUENCE [LARGE SCALE GENOMIC DNA]</scope>
    <source>
        <strain evidence="1 2">XU1</strain>
    </source>
</reference>
<dbReference type="InterPro" id="IPR013321">
    <property type="entry name" value="Arc_rbn_hlx_hlx"/>
</dbReference>
<dbReference type="EMBL" id="SSUX01000008">
    <property type="protein sequence ID" value="THJ45045.1"/>
    <property type="molecule type" value="Genomic_DNA"/>
</dbReference>
<proteinExistence type="predicted"/>
<gene>
    <name evidence="1" type="ORF">E8Q35_12735</name>
</gene>
<evidence type="ECO:0000313" key="1">
    <source>
        <dbReference type="EMBL" id="THJ45045.1"/>
    </source>
</evidence>
<dbReference type="SUPFAM" id="SSF47598">
    <property type="entry name" value="Ribbon-helix-helix"/>
    <property type="match status" value="1"/>
</dbReference>
<dbReference type="Gene3D" id="1.10.1220.10">
    <property type="entry name" value="Met repressor-like"/>
    <property type="match status" value="2"/>
</dbReference>
<evidence type="ECO:0008006" key="3">
    <source>
        <dbReference type="Google" id="ProtNLM"/>
    </source>
</evidence>
<dbReference type="Proteomes" id="UP000309618">
    <property type="component" value="Unassembled WGS sequence"/>
</dbReference>
<dbReference type="RefSeq" id="WP_136501868.1">
    <property type="nucleotide sequence ID" value="NZ_SSUX01000008.1"/>
</dbReference>
<comment type="caution">
    <text evidence="1">The sequence shown here is derived from an EMBL/GenBank/DDBJ whole genome shotgun (WGS) entry which is preliminary data.</text>
</comment>
<sequence>MSDRKIVRTSLRLPTSLHELVISSAINSNRTMNAEIVNRLDFSIQKNLISSIDAMAHEKIQKTSLRVPVVLHDKVMAIAGKGFNDEIVRRLKGSFDISPNEQRELQSMGTQIASYPLRMEPVMREHFEMTAKMNKRSLHSELIDHLSRAMEVSEVEKTASQSIISRLHRVFIDDVPYHPETDVVLVQDPDLRNKLLQALSDPKKVQALASFLSIR</sequence>
<evidence type="ECO:0000313" key="2">
    <source>
        <dbReference type="Proteomes" id="UP000309618"/>
    </source>
</evidence>
<accession>A0A4S5CKX7</accession>
<organism evidence="1 2">
    <name type="scientific">Aeromonas veronii</name>
    <dbReference type="NCBI Taxonomy" id="654"/>
    <lineage>
        <taxon>Bacteria</taxon>
        <taxon>Pseudomonadati</taxon>
        <taxon>Pseudomonadota</taxon>
        <taxon>Gammaproteobacteria</taxon>
        <taxon>Aeromonadales</taxon>
        <taxon>Aeromonadaceae</taxon>
        <taxon>Aeromonas</taxon>
    </lineage>
</organism>
<dbReference type="GO" id="GO:0006355">
    <property type="term" value="P:regulation of DNA-templated transcription"/>
    <property type="evidence" value="ECO:0007669"/>
    <property type="project" value="InterPro"/>
</dbReference>
<dbReference type="AlphaFoldDB" id="A0A4S5CKX7"/>
<name>A0A4S5CKX7_AERVE</name>